<protein>
    <submittedName>
        <fullName evidence="1">Uncharacterized protein</fullName>
    </submittedName>
</protein>
<dbReference type="GO" id="GO:0016705">
    <property type="term" value="F:oxidoreductase activity, acting on paired donors, with incorporation or reduction of molecular oxygen"/>
    <property type="evidence" value="ECO:0007669"/>
    <property type="project" value="InterPro"/>
</dbReference>
<dbReference type="AlphaFoldDB" id="A0AAV2D5S6"/>
<dbReference type="GO" id="GO:0005506">
    <property type="term" value="F:iron ion binding"/>
    <property type="evidence" value="ECO:0007669"/>
    <property type="project" value="InterPro"/>
</dbReference>
<sequence>MSFGNRYGDGDGLFRSHLFRRPTIIAYAPAVNQYMYQKDDEFIIGWPSVEFIGPTSLGAVHGPHYTRLRSFVTNAINRPHALR</sequence>
<accession>A0AAV2D5S6</accession>
<reference evidence="1 2" key="1">
    <citation type="submission" date="2024-04" db="EMBL/GenBank/DDBJ databases">
        <authorList>
            <person name="Fracassetti M."/>
        </authorList>
    </citation>
    <scope>NUCLEOTIDE SEQUENCE [LARGE SCALE GENOMIC DNA]</scope>
</reference>
<keyword evidence="2" id="KW-1185">Reference proteome</keyword>
<dbReference type="EMBL" id="OZ034815">
    <property type="protein sequence ID" value="CAL1368123.1"/>
    <property type="molecule type" value="Genomic_DNA"/>
</dbReference>
<evidence type="ECO:0000313" key="2">
    <source>
        <dbReference type="Proteomes" id="UP001497516"/>
    </source>
</evidence>
<organism evidence="1 2">
    <name type="scientific">Linum trigynum</name>
    <dbReference type="NCBI Taxonomy" id="586398"/>
    <lineage>
        <taxon>Eukaryota</taxon>
        <taxon>Viridiplantae</taxon>
        <taxon>Streptophyta</taxon>
        <taxon>Embryophyta</taxon>
        <taxon>Tracheophyta</taxon>
        <taxon>Spermatophyta</taxon>
        <taxon>Magnoliopsida</taxon>
        <taxon>eudicotyledons</taxon>
        <taxon>Gunneridae</taxon>
        <taxon>Pentapetalae</taxon>
        <taxon>rosids</taxon>
        <taxon>fabids</taxon>
        <taxon>Malpighiales</taxon>
        <taxon>Linaceae</taxon>
        <taxon>Linum</taxon>
    </lineage>
</organism>
<dbReference type="InterPro" id="IPR036396">
    <property type="entry name" value="Cyt_P450_sf"/>
</dbReference>
<dbReference type="GO" id="GO:0020037">
    <property type="term" value="F:heme binding"/>
    <property type="evidence" value="ECO:0007669"/>
    <property type="project" value="InterPro"/>
</dbReference>
<dbReference type="GO" id="GO:0004497">
    <property type="term" value="F:monooxygenase activity"/>
    <property type="evidence" value="ECO:0007669"/>
    <property type="project" value="InterPro"/>
</dbReference>
<proteinExistence type="predicted"/>
<name>A0AAV2D5S6_9ROSI</name>
<evidence type="ECO:0000313" key="1">
    <source>
        <dbReference type="EMBL" id="CAL1368123.1"/>
    </source>
</evidence>
<dbReference type="SUPFAM" id="SSF48264">
    <property type="entry name" value="Cytochrome P450"/>
    <property type="match status" value="1"/>
</dbReference>
<dbReference type="Proteomes" id="UP001497516">
    <property type="component" value="Chromosome 2"/>
</dbReference>
<gene>
    <name evidence="1" type="ORF">LTRI10_LOCUS11423</name>
</gene>